<keyword evidence="3" id="KW-1185">Reference proteome</keyword>
<gene>
    <name evidence="2" type="ORF">NRE15_02090</name>
</gene>
<evidence type="ECO:0000313" key="3">
    <source>
        <dbReference type="Proteomes" id="UP001315967"/>
    </source>
</evidence>
<reference evidence="2 3" key="1">
    <citation type="submission" date="2022-08" db="EMBL/GenBank/DDBJ databases">
        <title>Aerococcaceae sp. nov isolated from spoiled eye mask.</title>
        <authorList>
            <person name="Zhou G."/>
            <person name="Xie X.-B."/>
            <person name="Shi Q.-S."/>
            <person name="Wang Y.-S."/>
            <person name="Wen X."/>
            <person name="Peng H."/>
            <person name="Yang X.-J."/>
            <person name="Tao H.-B."/>
            <person name="Huang X.-M."/>
        </authorList>
    </citation>
    <scope>NUCLEOTIDE SEQUENCE [LARGE SCALE GENOMIC DNA]</scope>
    <source>
        <strain evidence="3">DM20194951</strain>
    </source>
</reference>
<dbReference type="PANTHER" id="PTHR35601">
    <property type="entry name" value="TOXIN RELE"/>
    <property type="match status" value="1"/>
</dbReference>
<dbReference type="EMBL" id="CP102453">
    <property type="protein sequence ID" value="UUX34462.1"/>
    <property type="molecule type" value="Genomic_DNA"/>
</dbReference>
<dbReference type="RefSeq" id="WP_313793964.1">
    <property type="nucleotide sequence ID" value="NZ_CP102453.1"/>
</dbReference>
<dbReference type="SUPFAM" id="SSF143011">
    <property type="entry name" value="RelE-like"/>
    <property type="match status" value="1"/>
</dbReference>
<evidence type="ECO:0000256" key="1">
    <source>
        <dbReference type="ARBA" id="ARBA00006226"/>
    </source>
</evidence>
<dbReference type="InterPro" id="IPR035093">
    <property type="entry name" value="RelE/ParE_toxin_dom_sf"/>
</dbReference>
<sequence length="63" mass="7647">MNYHVEFDKPAYKEFMRLDTSIRRQLLLWLNKNIEGSDNPHWTGKALTSDKSGFWRYRVENIE</sequence>
<evidence type="ECO:0000313" key="2">
    <source>
        <dbReference type="EMBL" id="UUX34462.1"/>
    </source>
</evidence>
<organism evidence="2 3">
    <name type="scientific">Fundicoccus culcitae</name>
    <dbReference type="NCBI Taxonomy" id="2969821"/>
    <lineage>
        <taxon>Bacteria</taxon>
        <taxon>Bacillati</taxon>
        <taxon>Bacillota</taxon>
        <taxon>Bacilli</taxon>
        <taxon>Lactobacillales</taxon>
        <taxon>Aerococcaceae</taxon>
        <taxon>Fundicoccus</taxon>
    </lineage>
</organism>
<comment type="similarity">
    <text evidence="1">Belongs to the RelE toxin family.</text>
</comment>
<dbReference type="Proteomes" id="UP001315967">
    <property type="component" value="Chromosome"/>
</dbReference>
<dbReference type="PANTHER" id="PTHR35601:SF1">
    <property type="entry name" value="TOXIN RELE"/>
    <property type="match status" value="1"/>
</dbReference>
<dbReference type="Gene3D" id="3.30.2310.20">
    <property type="entry name" value="RelE-like"/>
    <property type="match status" value="1"/>
</dbReference>
<accession>A0ABY5P6U7</accession>
<protein>
    <submittedName>
        <fullName evidence="2">Type II toxin-antitoxin system RelE/ParE family toxin</fullName>
    </submittedName>
</protein>
<name>A0ABY5P6U7_9LACT</name>
<proteinExistence type="inferred from homology"/>